<feature type="region of interest" description="Disordered" evidence="1">
    <location>
        <begin position="81"/>
        <end position="123"/>
    </location>
</feature>
<dbReference type="Proteomes" id="UP000015105">
    <property type="component" value="Chromosome 3D"/>
</dbReference>
<feature type="compositionally biased region" description="Basic residues" evidence="1">
    <location>
        <begin position="1"/>
        <end position="16"/>
    </location>
</feature>
<dbReference type="AlphaFoldDB" id="A0A453FKJ3"/>
<proteinExistence type="predicted"/>
<evidence type="ECO:0000313" key="3">
    <source>
        <dbReference type="Proteomes" id="UP000015105"/>
    </source>
</evidence>
<reference evidence="3" key="1">
    <citation type="journal article" date="2014" name="Science">
        <title>Ancient hybridizations among the ancestral genomes of bread wheat.</title>
        <authorList>
            <consortium name="International Wheat Genome Sequencing Consortium,"/>
            <person name="Marcussen T."/>
            <person name="Sandve S.R."/>
            <person name="Heier L."/>
            <person name="Spannagl M."/>
            <person name="Pfeifer M."/>
            <person name="Jakobsen K.S."/>
            <person name="Wulff B.B."/>
            <person name="Steuernagel B."/>
            <person name="Mayer K.F."/>
            <person name="Olsen O.A."/>
        </authorList>
    </citation>
    <scope>NUCLEOTIDE SEQUENCE [LARGE SCALE GENOMIC DNA]</scope>
    <source>
        <strain evidence="3">cv. AL8/78</strain>
    </source>
</reference>
<dbReference type="Gramene" id="AET3Gv20705100.1">
    <property type="protein sequence ID" value="AET3Gv20705100.1"/>
    <property type="gene ID" value="AET3Gv20705100"/>
</dbReference>
<feature type="compositionally biased region" description="Basic and acidic residues" evidence="1">
    <location>
        <begin position="25"/>
        <end position="36"/>
    </location>
</feature>
<feature type="compositionally biased region" description="Low complexity" evidence="1">
    <location>
        <begin position="104"/>
        <end position="123"/>
    </location>
</feature>
<feature type="region of interest" description="Disordered" evidence="1">
    <location>
        <begin position="128"/>
        <end position="147"/>
    </location>
</feature>
<accession>A0A453FKJ3</accession>
<keyword evidence="3" id="KW-1185">Reference proteome</keyword>
<protein>
    <submittedName>
        <fullName evidence="2">Uncharacterized protein</fullName>
    </submittedName>
</protein>
<reference evidence="2" key="3">
    <citation type="journal article" date="2017" name="Nature">
        <title>Genome sequence of the progenitor of the wheat D genome Aegilops tauschii.</title>
        <authorList>
            <person name="Luo M.C."/>
            <person name="Gu Y.Q."/>
            <person name="Puiu D."/>
            <person name="Wang H."/>
            <person name="Twardziok S.O."/>
            <person name="Deal K.R."/>
            <person name="Huo N."/>
            <person name="Zhu T."/>
            <person name="Wang L."/>
            <person name="Wang Y."/>
            <person name="McGuire P.E."/>
            <person name="Liu S."/>
            <person name="Long H."/>
            <person name="Ramasamy R.K."/>
            <person name="Rodriguez J.C."/>
            <person name="Van S.L."/>
            <person name="Yuan L."/>
            <person name="Wang Z."/>
            <person name="Xia Z."/>
            <person name="Xiao L."/>
            <person name="Anderson O.D."/>
            <person name="Ouyang S."/>
            <person name="Liang Y."/>
            <person name="Zimin A.V."/>
            <person name="Pertea G."/>
            <person name="Qi P."/>
            <person name="Bennetzen J.L."/>
            <person name="Dai X."/>
            <person name="Dawson M.W."/>
            <person name="Muller H.G."/>
            <person name="Kugler K."/>
            <person name="Rivarola-Duarte L."/>
            <person name="Spannagl M."/>
            <person name="Mayer K.F.X."/>
            <person name="Lu F.H."/>
            <person name="Bevan M.W."/>
            <person name="Leroy P."/>
            <person name="Li P."/>
            <person name="You F.M."/>
            <person name="Sun Q."/>
            <person name="Liu Z."/>
            <person name="Lyons E."/>
            <person name="Wicker T."/>
            <person name="Salzberg S.L."/>
            <person name="Devos K.M."/>
            <person name="Dvorak J."/>
        </authorList>
    </citation>
    <scope>NUCLEOTIDE SEQUENCE [LARGE SCALE GENOMIC DNA]</scope>
    <source>
        <strain evidence="2">cv. AL8/78</strain>
    </source>
</reference>
<feature type="region of interest" description="Disordered" evidence="1">
    <location>
        <begin position="1"/>
        <end position="62"/>
    </location>
</feature>
<organism evidence="2 3">
    <name type="scientific">Aegilops tauschii subsp. strangulata</name>
    <name type="common">Goatgrass</name>
    <dbReference type="NCBI Taxonomy" id="200361"/>
    <lineage>
        <taxon>Eukaryota</taxon>
        <taxon>Viridiplantae</taxon>
        <taxon>Streptophyta</taxon>
        <taxon>Embryophyta</taxon>
        <taxon>Tracheophyta</taxon>
        <taxon>Spermatophyta</taxon>
        <taxon>Magnoliopsida</taxon>
        <taxon>Liliopsida</taxon>
        <taxon>Poales</taxon>
        <taxon>Poaceae</taxon>
        <taxon>BOP clade</taxon>
        <taxon>Pooideae</taxon>
        <taxon>Triticodae</taxon>
        <taxon>Triticeae</taxon>
        <taxon>Triticinae</taxon>
        <taxon>Aegilops</taxon>
    </lineage>
</organism>
<name>A0A453FKJ3_AEGTS</name>
<evidence type="ECO:0000313" key="2">
    <source>
        <dbReference type="EnsemblPlants" id="AET3Gv20705100.1"/>
    </source>
</evidence>
<reference evidence="2" key="5">
    <citation type="journal article" date="2021" name="G3 (Bethesda)">
        <title>Aegilops tauschii genome assembly Aet v5.0 features greater sequence contiguity and improved annotation.</title>
        <authorList>
            <person name="Wang L."/>
            <person name="Zhu T."/>
            <person name="Rodriguez J.C."/>
            <person name="Deal K.R."/>
            <person name="Dubcovsky J."/>
            <person name="McGuire P.E."/>
            <person name="Lux T."/>
            <person name="Spannagl M."/>
            <person name="Mayer K.F.X."/>
            <person name="Baldrich P."/>
            <person name="Meyers B.C."/>
            <person name="Huo N."/>
            <person name="Gu Y.Q."/>
            <person name="Zhou H."/>
            <person name="Devos K.M."/>
            <person name="Bennetzen J.L."/>
            <person name="Unver T."/>
            <person name="Budak H."/>
            <person name="Gulick P.J."/>
            <person name="Galiba G."/>
            <person name="Kalapos B."/>
            <person name="Nelson D.R."/>
            <person name="Li P."/>
            <person name="You F.M."/>
            <person name="Luo M.C."/>
            <person name="Dvorak J."/>
        </authorList>
    </citation>
    <scope>NUCLEOTIDE SEQUENCE [LARGE SCALE GENOMIC DNA]</scope>
    <source>
        <strain evidence="2">cv. AL8/78</strain>
    </source>
</reference>
<evidence type="ECO:0000256" key="1">
    <source>
        <dbReference type="SAM" id="MobiDB-lite"/>
    </source>
</evidence>
<dbReference type="EnsemblPlants" id="AET3Gv20705100.1">
    <property type="protein sequence ID" value="AET3Gv20705100.1"/>
    <property type="gene ID" value="AET3Gv20705100"/>
</dbReference>
<sequence length="181" mass="19297">QGYARSRRGKGFRGKQRGLPAAARSGERERGREMSKRAGPPKHQNTYAWKPNLGRKINETVSRPPASLPRLLFSVLVGPNRRNHRRCSRRSPGAGSGLCRRSPASASAAGTKSTGSANTASTSQLLSLQNARSAVKETSGRHTTTSALVAPRSLGFVPSAAPLLSSLLEGMLRKQTVSAKN</sequence>
<reference evidence="3" key="2">
    <citation type="journal article" date="2017" name="Nat. Plants">
        <title>The Aegilops tauschii genome reveals multiple impacts of transposons.</title>
        <authorList>
            <person name="Zhao G."/>
            <person name="Zou C."/>
            <person name="Li K."/>
            <person name="Wang K."/>
            <person name="Li T."/>
            <person name="Gao L."/>
            <person name="Zhang X."/>
            <person name="Wang H."/>
            <person name="Yang Z."/>
            <person name="Liu X."/>
            <person name="Jiang W."/>
            <person name="Mao L."/>
            <person name="Kong X."/>
            <person name="Jiao Y."/>
            <person name="Jia J."/>
        </authorList>
    </citation>
    <scope>NUCLEOTIDE SEQUENCE [LARGE SCALE GENOMIC DNA]</scope>
    <source>
        <strain evidence="3">cv. AL8/78</strain>
    </source>
</reference>
<reference evidence="2" key="4">
    <citation type="submission" date="2019-03" db="UniProtKB">
        <authorList>
            <consortium name="EnsemblPlants"/>
        </authorList>
    </citation>
    <scope>IDENTIFICATION</scope>
</reference>